<keyword evidence="3" id="KW-1185">Reference proteome</keyword>
<dbReference type="STRING" id="545694.TREPR_1177"/>
<dbReference type="AlphaFoldDB" id="F5YGV1"/>
<keyword evidence="2" id="KW-0548">Nucleotidyltransferase</keyword>
<dbReference type="GO" id="GO:0009298">
    <property type="term" value="P:GDP-mannose biosynthetic process"/>
    <property type="evidence" value="ECO:0007669"/>
    <property type="project" value="TreeGrafter"/>
</dbReference>
<gene>
    <name evidence="2" type="ordered locus">TREPR_1177</name>
</gene>
<dbReference type="InterPro" id="IPR049577">
    <property type="entry name" value="GMPP_N"/>
</dbReference>
<dbReference type="EMBL" id="CP001843">
    <property type="protein sequence ID" value="AEF86609.1"/>
    <property type="molecule type" value="Genomic_DNA"/>
</dbReference>
<protein>
    <submittedName>
        <fullName evidence="2">Mannose-1-phosphate guanylyltransferase [GDP] (GDP-mannose pyrophosphorylase) (GMP)</fullName>
        <ecNumber evidence="2">2.7.7.22</ecNumber>
    </submittedName>
</protein>
<accession>F5YGV1</accession>
<name>F5YGV1_TREPZ</name>
<dbReference type="OrthoDB" id="9806359at2"/>
<reference evidence="2 3" key="2">
    <citation type="journal article" date="2011" name="ISME J.">
        <title>RNA-seq reveals cooperative metabolic interactions between two termite-gut spirochete species in co-culture.</title>
        <authorList>
            <person name="Rosenthal A.Z."/>
            <person name="Matson E.G."/>
            <person name="Eldar A."/>
            <person name="Leadbetter J.R."/>
        </authorList>
    </citation>
    <scope>NUCLEOTIDE SEQUENCE [LARGE SCALE GENOMIC DNA]</scope>
    <source>
        <strain evidence="3">ATCC BAA-887 / DSM 12427 / ZAS-2</strain>
    </source>
</reference>
<dbReference type="InterPro" id="IPR005835">
    <property type="entry name" value="NTP_transferase_dom"/>
</dbReference>
<dbReference type="eggNOG" id="COG0836">
    <property type="taxonomic scope" value="Bacteria"/>
</dbReference>
<dbReference type="HOGENOM" id="CLU_035527_0_1_12"/>
<dbReference type="Proteomes" id="UP000009223">
    <property type="component" value="Chromosome"/>
</dbReference>
<dbReference type="GO" id="GO:0008928">
    <property type="term" value="F:mannose-1-phosphate guanylyltransferase (GDP) activity"/>
    <property type="evidence" value="ECO:0007669"/>
    <property type="project" value="UniProtKB-EC"/>
</dbReference>
<dbReference type="InterPro" id="IPR029044">
    <property type="entry name" value="Nucleotide-diphossugar_trans"/>
</dbReference>
<evidence type="ECO:0000313" key="2">
    <source>
        <dbReference type="EMBL" id="AEF86609.1"/>
    </source>
</evidence>
<dbReference type="EC" id="2.7.7.22" evidence="2"/>
<dbReference type="PANTHER" id="PTHR46390:SF1">
    <property type="entry name" value="MANNOSE-1-PHOSPHATE GUANYLYLTRANSFERASE"/>
    <property type="match status" value="1"/>
</dbReference>
<feature type="domain" description="Nucleotidyl transferase" evidence="1">
    <location>
        <begin position="6"/>
        <end position="317"/>
    </location>
</feature>
<dbReference type="InterPro" id="IPR051161">
    <property type="entry name" value="Mannose-6P_isomerase_type2"/>
</dbReference>
<dbReference type="RefSeq" id="WP_015708896.1">
    <property type="nucleotide sequence ID" value="NC_015578.1"/>
</dbReference>
<dbReference type="KEGG" id="tpi:TREPR_1177"/>
<evidence type="ECO:0000313" key="3">
    <source>
        <dbReference type="Proteomes" id="UP000009223"/>
    </source>
</evidence>
<dbReference type="Gene3D" id="3.90.550.10">
    <property type="entry name" value="Spore Coat Polysaccharide Biosynthesis Protein SpsA, Chain A"/>
    <property type="match status" value="1"/>
</dbReference>
<reference evidence="3" key="1">
    <citation type="submission" date="2009-12" db="EMBL/GenBank/DDBJ databases">
        <title>Complete sequence of Treponema primitia strain ZAS-2.</title>
        <authorList>
            <person name="Tetu S.G."/>
            <person name="Matson E."/>
            <person name="Ren Q."/>
            <person name="Seshadri R."/>
            <person name="Elbourne L."/>
            <person name="Hassan K.A."/>
            <person name="Durkin A."/>
            <person name="Radune D."/>
            <person name="Mohamoud Y."/>
            <person name="Shay R."/>
            <person name="Jin S."/>
            <person name="Zhang X."/>
            <person name="Lucey K."/>
            <person name="Ballor N.R."/>
            <person name="Ottesen E."/>
            <person name="Rosenthal R."/>
            <person name="Allen A."/>
            <person name="Leadbetter J.R."/>
            <person name="Paulsen I.T."/>
        </authorList>
    </citation>
    <scope>NUCLEOTIDE SEQUENCE [LARGE SCALE GENOMIC DNA]</scope>
    <source>
        <strain evidence="3">ATCC BAA-887 / DSM 12427 / ZAS-2</strain>
    </source>
</reference>
<dbReference type="Pfam" id="PF00483">
    <property type="entry name" value="NTP_transferase"/>
    <property type="match status" value="1"/>
</dbReference>
<dbReference type="PANTHER" id="PTHR46390">
    <property type="entry name" value="MANNOSE-1-PHOSPHATE GUANYLYLTRANSFERASE"/>
    <property type="match status" value="1"/>
</dbReference>
<organism evidence="2 3">
    <name type="scientific">Treponema primitia (strain ATCC BAA-887 / DSM 12427 / ZAS-2)</name>
    <dbReference type="NCBI Taxonomy" id="545694"/>
    <lineage>
        <taxon>Bacteria</taxon>
        <taxon>Pseudomonadati</taxon>
        <taxon>Spirochaetota</taxon>
        <taxon>Spirochaetia</taxon>
        <taxon>Spirochaetales</taxon>
        <taxon>Treponemataceae</taxon>
        <taxon>Treponema</taxon>
    </lineage>
</organism>
<dbReference type="SUPFAM" id="SSF159283">
    <property type="entry name" value="Guanosine diphospho-D-mannose pyrophosphorylase/mannose-6-phosphate isomerase linker domain"/>
    <property type="match status" value="1"/>
</dbReference>
<dbReference type="SUPFAM" id="SSF53448">
    <property type="entry name" value="Nucleotide-diphospho-sugar transferases"/>
    <property type="match status" value="1"/>
</dbReference>
<sequence length="389" mass="41586">MFNDCIIMAGGSGTRLWPASNSKNPKQFLSGPGGKSFFVSALERGLELTRRQEEGKAPGQVIIIAGKGHTPHVIRAAGEFDETERRRMVLIPEPLAKNTAPAIACGAIYANRVFGGDRNMLVLTSDHIIGPLEVFAADAAAAAVFSAQGKLAVFGIPPRSAETGYGYIEAAELLSPASGGAGTSTEASGGTAVYQAAAFREKPDRATAEQFLKAGNFYWNSGMFAFSSEFMLGEFRRNSPETLKPFEALKAPDQGAFRTEGGLRILDNWPYLAEAYQAVKGISFDYAIAEKCRSVVMAAARFDWFDVGSWDEYARLMGKTGAEVYGKTDTCFVDSDIPVALCGVDDLIVVIRSGKDGAPPTALIAKKGESQGVRNIVEQIKGAGRTELL</sequence>
<dbReference type="CDD" id="cd02509">
    <property type="entry name" value="GDP-M1P_Guanylyltransferase"/>
    <property type="match status" value="1"/>
</dbReference>
<proteinExistence type="predicted"/>
<dbReference type="GO" id="GO:0004475">
    <property type="term" value="F:mannose-1-phosphate guanylyltransferase (GTP) activity"/>
    <property type="evidence" value="ECO:0007669"/>
    <property type="project" value="InterPro"/>
</dbReference>
<evidence type="ECO:0000259" key="1">
    <source>
        <dbReference type="Pfam" id="PF00483"/>
    </source>
</evidence>
<keyword evidence="2" id="KW-0808">Transferase</keyword>